<gene>
    <name evidence="2" type="ORF">NIES30_17765</name>
</gene>
<reference evidence="2 3" key="1">
    <citation type="submission" date="2016-11" db="EMBL/GenBank/DDBJ databases">
        <title>Draft Genome Sequences of Nine Cyanobacterial Strains from Diverse Habitats.</title>
        <authorList>
            <person name="Zhu T."/>
            <person name="Hou S."/>
            <person name="Lu X."/>
            <person name="Hess W.R."/>
        </authorList>
    </citation>
    <scope>NUCLEOTIDE SEQUENCE [LARGE SCALE GENOMIC DNA]</scope>
    <source>
        <strain evidence="2 3">NIES-30</strain>
    </source>
</reference>
<sequence length="597" mass="65596">MNALSPWPKQLSVQDVAKWLLKNNLPPLPIAPEQDAYQYPKVNPDRPDRGIYCHIPLVEVDGKLCPVSRFTGKNPSYLDADGHPHSVNHRDFQSRMPEPSELKAWFSNPRNGIATLGNERTVFIDFDVKNFGSRDACDTAVLAWAETHPQLKQTYAEQTHRGGWHFMVQLDHPKDFTNFALEPGGQHVGEVLGVGRVCVLAPTIGPTGNPYRAKHLVAAPVAVAELSEIGIFKSGTQTATKKSEHGVPLGETVPVKARPWRKKTLPGSSTVDLSDLISDRARDVLSGGGGGHSDRSYAIVSLAREAFGWENWARENRIPLSGQSAEALTIQGGLVHGADEDHIHRIMDGASLELTRPSCEYQGAEFPWVRLRKVSPTMFEQKAPLAMKLPVDRSRLTVKPNQIVNEPVDLNHNLLCAASRVLHERGQVGTNDLMLAFVGDQYAVNLDKEGKLSILKDGQTIFAYEDRKTVFNRSQASDPKSLLVDAKIESSAGEQDADIQNPSKSVELLNLASLILSRAGQPSELGGFKVEGRRNSVILTEEGVLLATQEGRTVLRAKGSVIEFSRASEPVLEDFRNAVSVLSQQKPGHTKSQQFQI</sequence>
<dbReference type="SUPFAM" id="SSF56747">
    <property type="entry name" value="Prim-pol domain"/>
    <property type="match status" value="1"/>
</dbReference>
<dbReference type="OrthoDB" id="460004at2"/>
<name>A0A1U7J2A1_9CYAN</name>
<organism evidence="2 3">
    <name type="scientific">Phormidium tenue NIES-30</name>
    <dbReference type="NCBI Taxonomy" id="549789"/>
    <lineage>
        <taxon>Bacteria</taxon>
        <taxon>Bacillati</taxon>
        <taxon>Cyanobacteriota</taxon>
        <taxon>Cyanophyceae</taxon>
        <taxon>Oscillatoriophycideae</taxon>
        <taxon>Oscillatoriales</taxon>
        <taxon>Oscillatoriaceae</taxon>
        <taxon>Phormidium</taxon>
    </lineage>
</organism>
<evidence type="ECO:0000259" key="1">
    <source>
        <dbReference type="Pfam" id="PF09250"/>
    </source>
</evidence>
<dbReference type="Proteomes" id="UP000185557">
    <property type="component" value="Unassembled WGS sequence"/>
</dbReference>
<evidence type="ECO:0000313" key="3">
    <source>
        <dbReference type="Proteomes" id="UP000185557"/>
    </source>
</evidence>
<dbReference type="EMBL" id="MRCG01000014">
    <property type="protein sequence ID" value="OKH46145.1"/>
    <property type="molecule type" value="Genomic_DNA"/>
</dbReference>
<proteinExistence type="predicted"/>
<dbReference type="Pfam" id="PF09250">
    <property type="entry name" value="Prim-Pol"/>
    <property type="match status" value="1"/>
</dbReference>
<evidence type="ECO:0000313" key="2">
    <source>
        <dbReference type="EMBL" id="OKH46145.1"/>
    </source>
</evidence>
<feature type="domain" description="DNA primase/polymerase bifunctional N-terminal" evidence="1">
    <location>
        <begin position="77"/>
        <end position="216"/>
    </location>
</feature>
<accession>A0A1U7J2A1</accession>
<comment type="caution">
    <text evidence="2">The sequence shown here is derived from an EMBL/GenBank/DDBJ whole genome shotgun (WGS) entry which is preliminary data.</text>
</comment>
<dbReference type="RefSeq" id="WP_073609777.1">
    <property type="nucleotide sequence ID" value="NZ_MRCG01000014.1"/>
</dbReference>
<dbReference type="STRING" id="549789.NIES30_17765"/>
<dbReference type="InterPro" id="IPR015330">
    <property type="entry name" value="DNA_primase/pol_bifunc_N"/>
</dbReference>
<keyword evidence="3" id="KW-1185">Reference proteome</keyword>
<protein>
    <recommendedName>
        <fullName evidence="1">DNA primase/polymerase bifunctional N-terminal domain-containing protein</fullName>
    </recommendedName>
</protein>
<dbReference type="AlphaFoldDB" id="A0A1U7J2A1"/>